<evidence type="ECO:0000313" key="1">
    <source>
        <dbReference type="EMBL" id="KJW00112.1"/>
    </source>
</evidence>
<evidence type="ECO:0000313" key="2">
    <source>
        <dbReference type="Proteomes" id="UP000035491"/>
    </source>
</evidence>
<gene>
    <name evidence="1" type="ORF">RPATATE_0202</name>
</gene>
<dbReference type="RefSeq" id="WP_014411135.1">
    <property type="nucleotide sequence ID" value="NZ_LAOO01000001.1"/>
</dbReference>
<proteinExistence type="predicted"/>
<dbReference type="Proteomes" id="UP000035491">
    <property type="component" value="Unassembled WGS sequence"/>
</dbReference>
<organism evidence="1 2">
    <name type="scientific">Rickettsia parkeri str. Tate's Hell</name>
    <dbReference type="NCBI Taxonomy" id="1359189"/>
    <lineage>
        <taxon>Bacteria</taxon>
        <taxon>Pseudomonadati</taxon>
        <taxon>Pseudomonadota</taxon>
        <taxon>Alphaproteobacteria</taxon>
        <taxon>Rickettsiales</taxon>
        <taxon>Rickettsiaceae</taxon>
        <taxon>Rickettsieae</taxon>
        <taxon>Rickettsia</taxon>
        <taxon>spotted fever group</taxon>
    </lineage>
</organism>
<comment type="caution">
    <text evidence="1">The sequence shown here is derived from an EMBL/GenBank/DDBJ whole genome shotgun (WGS) entry which is preliminary data.</text>
</comment>
<dbReference type="EMBL" id="LAOO01000001">
    <property type="protein sequence ID" value="KJW00112.1"/>
    <property type="molecule type" value="Genomic_DNA"/>
</dbReference>
<keyword evidence="2" id="KW-1185">Reference proteome</keyword>
<protein>
    <submittedName>
        <fullName evidence="1">Uncharacterized protein</fullName>
    </submittedName>
</protein>
<name>A0ABR5DN03_RICPA</name>
<reference evidence="1 2" key="1">
    <citation type="submission" date="2015-02" db="EMBL/GenBank/DDBJ databases">
        <title>Genome Sequencing of Rickettsiales.</title>
        <authorList>
            <person name="Daugherty S.C."/>
            <person name="Su Q."/>
            <person name="Abolude K."/>
            <person name="Beier-Sexton M."/>
            <person name="Carlyon J.A."/>
            <person name="Carter R."/>
            <person name="Day N.P."/>
            <person name="Dumler S.J."/>
            <person name="Dyachenko V."/>
            <person name="Godinez A."/>
            <person name="Kurtti T.J."/>
            <person name="Lichay M."/>
            <person name="Mullins K.E."/>
            <person name="Ott S."/>
            <person name="Pappas-Brown V."/>
            <person name="Paris D.H."/>
            <person name="Patel P."/>
            <person name="Richards A.L."/>
            <person name="Sadzewicz L."/>
            <person name="Sears K."/>
            <person name="Seidman D."/>
            <person name="Sengamalay N."/>
            <person name="Stenos J."/>
            <person name="Tallon L.J."/>
            <person name="Vincent G."/>
            <person name="Fraser C.M."/>
            <person name="Munderloh U."/>
            <person name="Dunning-Hotopp J.C."/>
        </authorList>
    </citation>
    <scope>NUCLEOTIDE SEQUENCE [LARGE SCALE GENOMIC DNA]</scope>
    <source>
        <strain evidence="1 2">Tate's Hell</strain>
    </source>
</reference>
<sequence>MIYRNELNKLLNAIQQIEPNIKIIKKGLLTKYCYVNNTNRAVNYNEVYYNKKFDRKNAVIEFLKAHPGKEFSNAQIAYMDCLILILMKQNEKYKQATANDYLALRIK</sequence>
<accession>A0ABR5DN03</accession>